<feature type="binding site" evidence="10">
    <location>
        <begin position="15"/>
        <end position="20"/>
    </location>
    <ligand>
        <name>substrate</name>
    </ligand>
</feature>
<comment type="subunit">
    <text evidence="10">Monomer.</text>
</comment>
<dbReference type="HAMAP" id="MF_00185">
    <property type="entry name" value="IPP_trans"/>
    <property type="match status" value="1"/>
</dbReference>
<evidence type="ECO:0000256" key="12">
    <source>
        <dbReference type="RuleBase" id="RU003784"/>
    </source>
</evidence>
<feature type="region of interest" description="Interaction with substrate tRNA" evidence="10">
    <location>
        <begin position="277"/>
        <end position="284"/>
    </location>
</feature>
<keyword evidence="6 10" id="KW-0547">Nucleotide-binding</keyword>
<dbReference type="EC" id="2.5.1.75" evidence="10"/>
<evidence type="ECO:0000256" key="13">
    <source>
        <dbReference type="RuleBase" id="RU003785"/>
    </source>
</evidence>
<evidence type="ECO:0000256" key="5">
    <source>
        <dbReference type="ARBA" id="ARBA00022694"/>
    </source>
</evidence>
<evidence type="ECO:0000256" key="9">
    <source>
        <dbReference type="ARBA" id="ARBA00049563"/>
    </source>
</evidence>
<dbReference type="STRING" id="416873.SAMN04487951_10388"/>
<keyword evidence="5 10" id="KW-0819">tRNA processing</keyword>
<dbReference type="GO" id="GO:0005524">
    <property type="term" value="F:ATP binding"/>
    <property type="evidence" value="ECO:0007669"/>
    <property type="project" value="UniProtKB-UniRule"/>
</dbReference>
<name>A0A1G9ZEZ0_9GAMM</name>
<dbReference type="FunFam" id="1.10.20.140:FF:000001">
    <property type="entry name" value="tRNA dimethylallyltransferase"/>
    <property type="match status" value="1"/>
</dbReference>
<dbReference type="GO" id="GO:0006400">
    <property type="term" value="P:tRNA modification"/>
    <property type="evidence" value="ECO:0007669"/>
    <property type="project" value="TreeGrafter"/>
</dbReference>
<feature type="site" description="Interaction with substrate tRNA" evidence="10">
    <location>
        <position position="104"/>
    </location>
</feature>
<dbReference type="EMBL" id="FNII01000003">
    <property type="protein sequence ID" value="SDN19804.1"/>
    <property type="molecule type" value="Genomic_DNA"/>
</dbReference>
<keyword evidence="4 10" id="KW-0808">Transferase</keyword>
<evidence type="ECO:0000256" key="1">
    <source>
        <dbReference type="ARBA" id="ARBA00001946"/>
    </source>
</evidence>
<dbReference type="InterPro" id="IPR027417">
    <property type="entry name" value="P-loop_NTPase"/>
</dbReference>
<protein>
    <recommendedName>
        <fullName evidence="10">tRNA dimethylallyltransferase</fullName>
        <ecNumber evidence="10">2.5.1.75</ecNumber>
    </recommendedName>
    <alternativeName>
        <fullName evidence="10">Dimethylallyl diphosphate:tRNA dimethylallyltransferase</fullName>
        <shortName evidence="10">DMAPP:tRNA dimethylallyltransferase</shortName>
        <shortName evidence="10">DMATase</shortName>
    </alternativeName>
    <alternativeName>
        <fullName evidence="10">Isopentenyl-diphosphate:tRNA isopentenyltransferase</fullName>
        <shortName evidence="10">IPP transferase</shortName>
        <shortName evidence="10">IPPT</shortName>
        <shortName evidence="10">IPTase</shortName>
    </alternativeName>
</protein>
<evidence type="ECO:0000256" key="4">
    <source>
        <dbReference type="ARBA" id="ARBA00022679"/>
    </source>
</evidence>
<dbReference type="PANTHER" id="PTHR11088:SF60">
    <property type="entry name" value="TRNA DIMETHYLALLYLTRANSFERASE"/>
    <property type="match status" value="1"/>
</dbReference>
<gene>
    <name evidence="10" type="primary">miaA</name>
    <name evidence="14" type="ORF">SAMN04487951_10388</name>
</gene>
<comment type="catalytic activity">
    <reaction evidence="9 10 11">
        <text>adenosine(37) in tRNA + dimethylallyl diphosphate = N(6)-dimethylallyladenosine(37) in tRNA + diphosphate</text>
        <dbReference type="Rhea" id="RHEA:26482"/>
        <dbReference type="Rhea" id="RHEA-COMP:10162"/>
        <dbReference type="Rhea" id="RHEA-COMP:10375"/>
        <dbReference type="ChEBI" id="CHEBI:33019"/>
        <dbReference type="ChEBI" id="CHEBI:57623"/>
        <dbReference type="ChEBI" id="CHEBI:74411"/>
        <dbReference type="ChEBI" id="CHEBI:74415"/>
        <dbReference type="EC" id="2.5.1.75"/>
    </reaction>
</comment>
<reference evidence="15" key="1">
    <citation type="submission" date="2016-10" db="EMBL/GenBank/DDBJ databases">
        <authorList>
            <person name="Varghese N."/>
            <person name="Submissions S."/>
        </authorList>
    </citation>
    <scope>NUCLEOTIDE SEQUENCE [LARGE SCALE GENOMIC DNA]</scope>
    <source>
        <strain evidence="15">CGMCC 1.6494</strain>
    </source>
</reference>
<dbReference type="RefSeq" id="WP_089702846.1">
    <property type="nucleotide sequence ID" value="NZ_FNII01000003.1"/>
</dbReference>
<dbReference type="Proteomes" id="UP000199677">
    <property type="component" value="Unassembled WGS sequence"/>
</dbReference>
<evidence type="ECO:0000256" key="8">
    <source>
        <dbReference type="ARBA" id="ARBA00022842"/>
    </source>
</evidence>
<feature type="region of interest" description="Interaction with substrate tRNA" evidence="10">
    <location>
        <begin position="38"/>
        <end position="41"/>
    </location>
</feature>
<organism evidence="14 15">
    <name type="scientific">Vreelandella arcis</name>
    <dbReference type="NCBI Taxonomy" id="416873"/>
    <lineage>
        <taxon>Bacteria</taxon>
        <taxon>Pseudomonadati</taxon>
        <taxon>Pseudomonadota</taxon>
        <taxon>Gammaproteobacteria</taxon>
        <taxon>Oceanospirillales</taxon>
        <taxon>Halomonadaceae</taxon>
        <taxon>Vreelandella</taxon>
    </lineage>
</organism>
<keyword evidence="15" id="KW-1185">Reference proteome</keyword>
<comment type="function">
    <text evidence="2 10 12">Catalyzes the transfer of a dimethylallyl group onto the adenine at position 37 in tRNAs that read codons beginning with uridine, leading to the formation of N6-(dimethylallyl)adenosine (i(6)A).</text>
</comment>
<evidence type="ECO:0000256" key="7">
    <source>
        <dbReference type="ARBA" id="ARBA00022840"/>
    </source>
</evidence>
<dbReference type="GO" id="GO:0052381">
    <property type="term" value="F:tRNA dimethylallyltransferase activity"/>
    <property type="evidence" value="ECO:0007669"/>
    <property type="project" value="UniProtKB-UniRule"/>
</dbReference>
<dbReference type="InterPro" id="IPR018022">
    <property type="entry name" value="IPT"/>
</dbReference>
<evidence type="ECO:0000256" key="2">
    <source>
        <dbReference type="ARBA" id="ARBA00003213"/>
    </source>
</evidence>
<feature type="region of interest" description="Interaction with substrate tRNA" evidence="10">
    <location>
        <begin position="162"/>
        <end position="166"/>
    </location>
</feature>
<comment type="similarity">
    <text evidence="3 10 13">Belongs to the IPP transferase family.</text>
</comment>
<dbReference type="InterPro" id="IPR039657">
    <property type="entry name" value="Dimethylallyltransferase"/>
</dbReference>
<feature type="binding site" evidence="10">
    <location>
        <begin position="13"/>
        <end position="20"/>
    </location>
    <ligand>
        <name>ATP</name>
        <dbReference type="ChEBI" id="CHEBI:30616"/>
    </ligand>
</feature>
<keyword evidence="8 10" id="KW-0460">Magnesium</keyword>
<keyword evidence="7 10" id="KW-0067">ATP-binding</keyword>
<dbReference type="Pfam" id="PF01715">
    <property type="entry name" value="IPPT"/>
    <property type="match status" value="1"/>
</dbReference>
<sequence>MADKRPWAIFLMGPTAAGKTDTAIALHERLGHQLISVDSAMVYRGMDIGSAKPSAAELSRAPHRLIDIRDPATPYSAADFRHDALSEMRQISAEGQVPLLVGGTMLYYKHLLEGVANLPSADASIRQALEARWQAEGLSALHQTLAKVDPPSAQRIHPNDPQRLMRALEVYYASGRPMSALWAEQQPETFPWRVLSIALVPADRAVLHQRIAQRFEMMLHEGLIDEVAALKQRHDLHSELPALKSVGYRQVWEFLDGHYDKDTLVERGIIATRQLAKRQITWLRRWPSLHWVDTLEANALDKVLKLVRESGA</sequence>
<dbReference type="NCBIfam" id="TIGR00174">
    <property type="entry name" value="miaA"/>
    <property type="match status" value="1"/>
</dbReference>
<evidence type="ECO:0000256" key="6">
    <source>
        <dbReference type="ARBA" id="ARBA00022741"/>
    </source>
</evidence>
<dbReference type="PANTHER" id="PTHR11088">
    <property type="entry name" value="TRNA DIMETHYLALLYLTRANSFERASE"/>
    <property type="match status" value="1"/>
</dbReference>
<evidence type="ECO:0000256" key="3">
    <source>
        <dbReference type="ARBA" id="ARBA00005842"/>
    </source>
</evidence>
<evidence type="ECO:0000256" key="11">
    <source>
        <dbReference type="RuleBase" id="RU003783"/>
    </source>
</evidence>
<feature type="site" description="Interaction with substrate tRNA" evidence="10">
    <location>
        <position position="126"/>
    </location>
</feature>
<comment type="cofactor">
    <cofactor evidence="1 10">
        <name>Mg(2+)</name>
        <dbReference type="ChEBI" id="CHEBI:18420"/>
    </cofactor>
</comment>
<evidence type="ECO:0000256" key="10">
    <source>
        <dbReference type="HAMAP-Rule" id="MF_00185"/>
    </source>
</evidence>
<evidence type="ECO:0000313" key="14">
    <source>
        <dbReference type="EMBL" id="SDN19804.1"/>
    </source>
</evidence>
<dbReference type="Gene3D" id="3.40.50.300">
    <property type="entry name" value="P-loop containing nucleotide triphosphate hydrolases"/>
    <property type="match status" value="1"/>
</dbReference>
<proteinExistence type="inferred from homology"/>
<accession>A0A1G9ZEZ0</accession>
<dbReference type="Gene3D" id="1.10.20.140">
    <property type="match status" value="1"/>
</dbReference>
<dbReference type="AlphaFoldDB" id="A0A1G9ZEZ0"/>
<evidence type="ECO:0000313" key="15">
    <source>
        <dbReference type="Proteomes" id="UP000199677"/>
    </source>
</evidence>
<dbReference type="OrthoDB" id="9776390at2"/>
<comment type="caution">
    <text evidence="10">Lacks conserved residue(s) required for the propagation of feature annotation.</text>
</comment>
<dbReference type="SUPFAM" id="SSF52540">
    <property type="entry name" value="P-loop containing nucleoside triphosphate hydrolases"/>
    <property type="match status" value="2"/>
</dbReference>